<evidence type="ECO:0000256" key="1">
    <source>
        <dbReference type="SAM" id="MobiDB-lite"/>
    </source>
</evidence>
<proteinExistence type="predicted"/>
<dbReference type="SUPFAM" id="SSF160544">
    <property type="entry name" value="EscU C-terminal domain-like"/>
    <property type="match status" value="1"/>
</dbReference>
<dbReference type="PATRIC" id="fig|1396.535.peg.4284"/>
<keyword evidence="2" id="KW-0472">Membrane</keyword>
<dbReference type="Proteomes" id="UP000076482">
    <property type="component" value="Unassembled WGS sequence"/>
</dbReference>
<name>A0A161R745_BACCE</name>
<feature type="transmembrane region" description="Helical" evidence="2">
    <location>
        <begin position="177"/>
        <end position="206"/>
    </location>
</feature>
<reference evidence="3 4" key="1">
    <citation type="submission" date="2015-09" db="EMBL/GenBank/DDBJ databases">
        <title>Bacillus cereus food isolates.</title>
        <authorList>
            <person name="Boekhorst J."/>
        </authorList>
    </citation>
    <scope>NUCLEOTIDE SEQUENCE [LARGE SCALE GENOMIC DNA]</scope>
    <source>
        <strain evidence="3 4">B4088</strain>
    </source>
</reference>
<feature type="transmembrane region" description="Helical" evidence="2">
    <location>
        <begin position="30"/>
        <end position="52"/>
    </location>
</feature>
<keyword evidence="3" id="KW-0969">Cilium</keyword>
<evidence type="ECO:0000313" key="3">
    <source>
        <dbReference type="EMBL" id="KZD72071.1"/>
    </source>
</evidence>
<keyword evidence="2" id="KW-0812">Transmembrane</keyword>
<dbReference type="Pfam" id="PF01312">
    <property type="entry name" value="Bac_export_2"/>
    <property type="match status" value="1"/>
</dbReference>
<evidence type="ECO:0000256" key="2">
    <source>
        <dbReference type="SAM" id="Phobius"/>
    </source>
</evidence>
<dbReference type="PRINTS" id="PR00950">
    <property type="entry name" value="TYPE3IMSPROT"/>
</dbReference>
<sequence>MAKQAGATEKATPQRRQEARKKGNVAKSKSLTLFFQLFSLYLFVKVGGVWFAERMVATQNLYFELTLSGASWDKVVIETIMHLTKTMFPIFLLLTGAVLIDYLIQVRFVFAIGALKPDWNRLNPVNNYFKKVFSRSSLIELLKSIFIFIMLGLVMYFSFKNEVNIFLHALRLPWDEALVRLIGVFEGVLLKIILGFLVVAIADFVYQRWEYEENIKMKKEDVKREHKNNDGSPEMKSFQRQKMQDLIKVDVVEKVPNATFVAVNPTHYAIAVKWNPGEGNPFVLVKGIDQLALFIREIAETNNIPIVQNPAFARELYQRVSDQEEIPEDMWKILSQILHQLIAEGQLEIPN</sequence>
<dbReference type="InterPro" id="IPR029025">
    <property type="entry name" value="T3SS_substrate_exporter_C"/>
</dbReference>
<dbReference type="PANTHER" id="PTHR30531">
    <property type="entry name" value="FLAGELLAR BIOSYNTHETIC PROTEIN FLHB"/>
    <property type="match status" value="1"/>
</dbReference>
<gene>
    <name evidence="3" type="ORF">B4088_0532</name>
</gene>
<feature type="region of interest" description="Disordered" evidence="1">
    <location>
        <begin position="1"/>
        <end position="23"/>
    </location>
</feature>
<dbReference type="PANTHER" id="PTHR30531:SF12">
    <property type="entry name" value="FLAGELLAR BIOSYNTHETIC PROTEIN FLHB"/>
    <property type="match status" value="1"/>
</dbReference>
<feature type="transmembrane region" description="Helical" evidence="2">
    <location>
        <begin position="136"/>
        <end position="157"/>
    </location>
</feature>
<dbReference type="EMBL" id="LJKE01000015">
    <property type="protein sequence ID" value="KZD72071.1"/>
    <property type="molecule type" value="Genomic_DNA"/>
</dbReference>
<keyword evidence="2" id="KW-1133">Transmembrane helix</keyword>
<dbReference type="AlphaFoldDB" id="A0A161R745"/>
<accession>A0A161R745</accession>
<dbReference type="GO" id="GO:0009306">
    <property type="term" value="P:protein secretion"/>
    <property type="evidence" value="ECO:0007669"/>
    <property type="project" value="InterPro"/>
</dbReference>
<dbReference type="RefSeq" id="WP_063259754.1">
    <property type="nucleotide sequence ID" value="NZ_LJKE01000015.1"/>
</dbReference>
<keyword evidence="3" id="KW-0282">Flagellum</keyword>
<dbReference type="GO" id="GO:0005886">
    <property type="term" value="C:plasma membrane"/>
    <property type="evidence" value="ECO:0007669"/>
    <property type="project" value="TreeGrafter"/>
</dbReference>
<keyword evidence="3" id="KW-0966">Cell projection</keyword>
<comment type="caution">
    <text evidence="3">The sequence shown here is derived from an EMBL/GenBank/DDBJ whole genome shotgun (WGS) entry which is preliminary data.</text>
</comment>
<dbReference type="Gene3D" id="3.40.1690.10">
    <property type="entry name" value="secretion proteins EscU"/>
    <property type="match status" value="1"/>
</dbReference>
<protein>
    <submittedName>
        <fullName evidence="3">Flagellar biosynthesis protein FlhB</fullName>
    </submittedName>
</protein>
<organism evidence="3 4">
    <name type="scientific">Bacillus cereus</name>
    <dbReference type="NCBI Taxonomy" id="1396"/>
    <lineage>
        <taxon>Bacteria</taxon>
        <taxon>Bacillati</taxon>
        <taxon>Bacillota</taxon>
        <taxon>Bacilli</taxon>
        <taxon>Bacillales</taxon>
        <taxon>Bacillaceae</taxon>
        <taxon>Bacillus</taxon>
        <taxon>Bacillus cereus group</taxon>
    </lineage>
</organism>
<dbReference type="InterPro" id="IPR006135">
    <property type="entry name" value="T3SS_substrate_exporter"/>
</dbReference>
<feature type="transmembrane region" description="Helical" evidence="2">
    <location>
        <begin position="90"/>
        <end position="115"/>
    </location>
</feature>
<evidence type="ECO:0000313" key="4">
    <source>
        <dbReference type="Proteomes" id="UP000076482"/>
    </source>
</evidence>